<protein>
    <recommendedName>
        <fullName evidence="4">Antigen 84</fullName>
    </recommendedName>
</protein>
<organism evidence="2 3">
    <name type="scientific">Kribbella ginsengisoli</name>
    <dbReference type="NCBI Taxonomy" id="363865"/>
    <lineage>
        <taxon>Bacteria</taxon>
        <taxon>Bacillati</taxon>
        <taxon>Actinomycetota</taxon>
        <taxon>Actinomycetes</taxon>
        <taxon>Propionibacteriales</taxon>
        <taxon>Kribbellaceae</taxon>
        <taxon>Kribbella</taxon>
    </lineage>
</organism>
<dbReference type="EMBL" id="BAABAA010000023">
    <property type="protein sequence ID" value="GAA3598841.1"/>
    <property type="molecule type" value="Genomic_DNA"/>
</dbReference>
<feature type="compositionally biased region" description="Basic and acidic residues" evidence="1">
    <location>
        <begin position="167"/>
        <end position="177"/>
    </location>
</feature>
<dbReference type="InterPro" id="IPR019933">
    <property type="entry name" value="DivIVA_domain"/>
</dbReference>
<comment type="caution">
    <text evidence="2">The sequence shown here is derived from an EMBL/GenBank/DDBJ whole genome shotgun (WGS) entry which is preliminary data.</text>
</comment>
<gene>
    <name evidence="2" type="ORF">GCM10022235_83330</name>
</gene>
<sequence length="177" mass="20119">MLRPEFAVKRFGERYDRAEVDALIDKLLATVNRTTTPSVTVEDLRSAAFRTPLLGPGYSAQEVDDFLTDAEQWMPDRPAVRPMPTGQHREGPLFTPVRIREGYSFEDVDEFVERVMATVNGEPVKRPVTVRELRKVRFTPVRLSEATTSKRSTTGSIRPNAGSPARTEPHRHERRQS</sequence>
<evidence type="ECO:0000256" key="1">
    <source>
        <dbReference type="SAM" id="MobiDB-lite"/>
    </source>
</evidence>
<reference evidence="3" key="1">
    <citation type="journal article" date="2019" name="Int. J. Syst. Evol. Microbiol.">
        <title>The Global Catalogue of Microorganisms (GCM) 10K type strain sequencing project: providing services to taxonomists for standard genome sequencing and annotation.</title>
        <authorList>
            <consortium name="The Broad Institute Genomics Platform"/>
            <consortium name="The Broad Institute Genome Sequencing Center for Infectious Disease"/>
            <person name="Wu L."/>
            <person name="Ma J."/>
        </authorList>
    </citation>
    <scope>NUCLEOTIDE SEQUENCE [LARGE SCALE GENOMIC DNA]</scope>
    <source>
        <strain evidence="3">JCM 16928</strain>
    </source>
</reference>
<keyword evidence="3" id="KW-1185">Reference proteome</keyword>
<proteinExistence type="predicted"/>
<name>A0ABP6Z6V8_9ACTN</name>
<accession>A0ABP6Z6V8</accession>
<dbReference type="Proteomes" id="UP001501222">
    <property type="component" value="Unassembled WGS sequence"/>
</dbReference>
<feature type="compositionally biased region" description="Polar residues" evidence="1">
    <location>
        <begin position="145"/>
        <end position="157"/>
    </location>
</feature>
<dbReference type="NCBIfam" id="TIGR03544">
    <property type="entry name" value="DivI1A_domain"/>
    <property type="match status" value="1"/>
</dbReference>
<feature type="region of interest" description="Disordered" evidence="1">
    <location>
        <begin position="142"/>
        <end position="177"/>
    </location>
</feature>
<dbReference type="RefSeq" id="WP_344850241.1">
    <property type="nucleotide sequence ID" value="NZ_BAABAA010000023.1"/>
</dbReference>
<evidence type="ECO:0000313" key="2">
    <source>
        <dbReference type="EMBL" id="GAA3598841.1"/>
    </source>
</evidence>
<evidence type="ECO:0000313" key="3">
    <source>
        <dbReference type="Proteomes" id="UP001501222"/>
    </source>
</evidence>
<evidence type="ECO:0008006" key="4">
    <source>
        <dbReference type="Google" id="ProtNLM"/>
    </source>
</evidence>